<keyword evidence="2 5" id="KW-0812">Transmembrane</keyword>
<feature type="transmembrane region" description="Helical" evidence="5">
    <location>
        <begin position="26"/>
        <end position="54"/>
    </location>
</feature>
<feature type="transmembrane region" description="Helical" evidence="5">
    <location>
        <begin position="296"/>
        <end position="319"/>
    </location>
</feature>
<dbReference type="Proteomes" id="UP001211097">
    <property type="component" value="Chromosome"/>
</dbReference>
<evidence type="ECO:0000256" key="3">
    <source>
        <dbReference type="ARBA" id="ARBA00022989"/>
    </source>
</evidence>
<keyword evidence="3 5" id="KW-1133">Transmembrane helix</keyword>
<evidence type="ECO:0000256" key="2">
    <source>
        <dbReference type="ARBA" id="ARBA00022692"/>
    </source>
</evidence>
<keyword evidence="4 5" id="KW-0472">Membrane</keyword>
<gene>
    <name evidence="7" type="ORF">PKF023_03490</name>
</gene>
<reference evidence="7" key="1">
    <citation type="submission" date="2022-11" db="EMBL/GenBank/DDBJ databases">
        <title>Complete Genome Sequences of three Polynucleobacter sp. Subcluster PnecC Strains KF022, KF023, and KF032 Isolated from a Shallow Eutrophic Lake in Japan.</title>
        <authorList>
            <person name="Ogata Y."/>
            <person name="Watanabe K."/>
            <person name="Takemine S."/>
            <person name="Shindo C."/>
            <person name="Kurokawa R."/>
            <person name="Suda W."/>
        </authorList>
    </citation>
    <scope>NUCLEOTIDE SEQUENCE</scope>
    <source>
        <strain evidence="7">KF023</strain>
    </source>
</reference>
<dbReference type="Pfam" id="PF04932">
    <property type="entry name" value="Wzy_C"/>
    <property type="match status" value="1"/>
</dbReference>
<evidence type="ECO:0000313" key="7">
    <source>
        <dbReference type="EMBL" id="BDT76546.1"/>
    </source>
</evidence>
<feature type="domain" description="O-antigen ligase-related" evidence="6">
    <location>
        <begin position="119"/>
        <end position="279"/>
    </location>
</feature>
<feature type="transmembrane region" description="Helical" evidence="5">
    <location>
        <begin position="66"/>
        <end position="83"/>
    </location>
</feature>
<evidence type="ECO:0000259" key="6">
    <source>
        <dbReference type="Pfam" id="PF04932"/>
    </source>
</evidence>
<evidence type="ECO:0000256" key="1">
    <source>
        <dbReference type="ARBA" id="ARBA00004141"/>
    </source>
</evidence>
<feature type="transmembrane region" description="Helical" evidence="5">
    <location>
        <begin position="266"/>
        <end position="284"/>
    </location>
</feature>
<evidence type="ECO:0000256" key="5">
    <source>
        <dbReference type="SAM" id="Phobius"/>
    </source>
</evidence>
<dbReference type="GO" id="GO:0016020">
    <property type="term" value="C:membrane"/>
    <property type="evidence" value="ECO:0007669"/>
    <property type="project" value="UniProtKB-SubCell"/>
</dbReference>
<organism evidence="7">
    <name type="scientific">Polynucleobacter yangtzensis</name>
    <dbReference type="NCBI Taxonomy" id="1743159"/>
    <lineage>
        <taxon>Bacteria</taxon>
        <taxon>Pseudomonadati</taxon>
        <taxon>Pseudomonadota</taxon>
        <taxon>Betaproteobacteria</taxon>
        <taxon>Burkholderiales</taxon>
        <taxon>Burkholderiaceae</taxon>
        <taxon>Polynucleobacter</taxon>
    </lineage>
</organism>
<protein>
    <recommendedName>
        <fullName evidence="6">O-antigen ligase-related domain-containing protein</fullName>
    </recommendedName>
</protein>
<dbReference type="EMBL" id="AP026973">
    <property type="protein sequence ID" value="BDT76546.1"/>
    <property type="molecule type" value="Genomic_DNA"/>
</dbReference>
<proteinExistence type="predicted"/>
<dbReference type="KEGG" id="pyt:PKF023_03490"/>
<name>A0A9C7FHJ8_9BURK</name>
<feature type="transmembrane region" description="Helical" evidence="5">
    <location>
        <begin position="157"/>
        <end position="177"/>
    </location>
</feature>
<comment type="subcellular location">
    <subcellularLocation>
        <location evidence="1">Membrane</location>
        <topology evidence="1">Multi-pass membrane protein</topology>
    </subcellularLocation>
</comment>
<accession>A0A9C7FHJ8</accession>
<evidence type="ECO:0000256" key="4">
    <source>
        <dbReference type="ARBA" id="ARBA00023136"/>
    </source>
</evidence>
<dbReference type="InterPro" id="IPR007016">
    <property type="entry name" value="O-antigen_ligase-rel_domated"/>
</dbReference>
<sequence length="332" mass="38519">MVFTLLTVVYFFLINGANCLRDSSFLFYLLVLFLCGLKIYPMAALIPPAGLIFGKFLISLNIKWKPINKTLLIFIIGAIIYFGKENELDTNFLSFYIACLFVCADWTKNKRQFVNNIIYILICVVVVSLLNSRAFTYASIILFIAPFFKRYISKFNLAATIYSFIFLSLILTFSITFSDGEVVKLYRQGQPDTEIFSGISKPSEGPNFIEKISNISDKNRFRISRMWVEEYLLDNPQNFLLGLGKNYPKIISDKLYYPAHNSFIEMAIYFGFPYLLIFIFCFYKSISKIDFINYKIIYIISFGMVLHGIFYIFLIPYYFVLCKISEAEKNLG</sequence>
<feature type="transmembrane region" description="Helical" evidence="5">
    <location>
        <begin position="117"/>
        <end position="145"/>
    </location>
</feature>
<dbReference type="AlphaFoldDB" id="A0A9C7FHJ8"/>